<feature type="compositionally biased region" description="Basic and acidic residues" evidence="1">
    <location>
        <begin position="124"/>
        <end position="139"/>
    </location>
</feature>
<name>A0A5P1F551_ASPOF</name>
<dbReference type="EMBL" id="CM007384">
    <property type="protein sequence ID" value="ONK73312.1"/>
    <property type="molecule type" value="Genomic_DNA"/>
</dbReference>
<evidence type="ECO:0000313" key="2">
    <source>
        <dbReference type="EMBL" id="ONK73312.1"/>
    </source>
</evidence>
<evidence type="ECO:0000256" key="1">
    <source>
        <dbReference type="SAM" id="MobiDB-lite"/>
    </source>
</evidence>
<gene>
    <name evidence="2" type="ORF">A4U43_C04F29610</name>
</gene>
<proteinExistence type="predicted"/>
<accession>A0A5P1F551</accession>
<organism evidence="2 3">
    <name type="scientific">Asparagus officinalis</name>
    <name type="common">Garden asparagus</name>
    <dbReference type="NCBI Taxonomy" id="4686"/>
    <lineage>
        <taxon>Eukaryota</taxon>
        <taxon>Viridiplantae</taxon>
        <taxon>Streptophyta</taxon>
        <taxon>Embryophyta</taxon>
        <taxon>Tracheophyta</taxon>
        <taxon>Spermatophyta</taxon>
        <taxon>Magnoliopsida</taxon>
        <taxon>Liliopsida</taxon>
        <taxon>Asparagales</taxon>
        <taxon>Asparagaceae</taxon>
        <taxon>Asparagoideae</taxon>
        <taxon>Asparagus</taxon>
    </lineage>
</organism>
<dbReference type="AlphaFoldDB" id="A0A5P1F551"/>
<keyword evidence="3" id="KW-1185">Reference proteome</keyword>
<protein>
    <submittedName>
        <fullName evidence="2">Uncharacterized protein</fullName>
    </submittedName>
</protein>
<feature type="region of interest" description="Disordered" evidence="1">
    <location>
        <begin position="119"/>
        <end position="149"/>
    </location>
</feature>
<dbReference type="Gramene" id="ONK73312">
    <property type="protein sequence ID" value="ONK73312"/>
    <property type="gene ID" value="A4U43_C04F29610"/>
</dbReference>
<evidence type="ECO:0000313" key="3">
    <source>
        <dbReference type="Proteomes" id="UP000243459"/>
    </source>
</evidence>
<reference evidence="3" key="1">
    <citation type="journal article" date="2017" name="Nat. Commun.">
        <title>The asparagus genome sheds light on the origin and evolution of a young Y chromosome.</title>
        <authorList>
            <person name="Harkess A."/>
            <person name="Zhou J."/>
            <person name="Xu C."/>
            <person name="Bowers J.E."/>
            <person name="Van der Hulst R."/>
            <person name="Ayyampalayam S."/>
            <person name="Mercati F."/>
            <person name="Riccardi P."/>
            <person name="McKain M.R."/>
            <person name="Kakrana A."/>
            <person name="Tang H."/>
            <person name="Ray J."/>
            <person name="Groenendijk J."/>
            <person name="Arikit S."/>
            <person name="Mathioni S.M."/>
            <person name="Nakano M."/>
            <person name="Shan H."/>
            <person name="Telgmann-Rauber A."/>
            <person name="Kanno A."/>
            <person name="Yue Z."/>
            <person name="Chen H."/>
            <person name="Li W."/>
            <person name="Chen Y."/>
            <person name="Xu X."/>
            <person name="Zhang Y."/>
            <person name="Luo S."/>
            <person name="Chen H."/>
            <person name="Gao J."/>
            <person name="Mao Z."/>
            <person name="Pires J.C."/>
            <person name="Luo M."/>
            <person name="Kudrna D."/>
            <person name="Wing R.A."/>
            <person name="Meyers B.C."/>
            <person name="Yi K."/>
            <person name="Kong H."/>
            <person name="Lavrijsen P."/>
            <person name="Sunseri F."/>
            <person name="Falavigna A."/>
            <person name="Ye Y."/>
            <person name="Leebens-Mack J.H."/>
            <person name="Chen G."/>
        </authorList>
    </citation>
    <scope>NUCLEOTIDE SEQUENCE [LARGE SCALE GENOMIC DNA]</scope>
    <source>
        <strain evidence="3">cv. DH0086</strain>
    </source>
</reference>
<dbReference type="Proteomes" id="UP000243459">
    <property type="component" value="Chromosome 4"/>
</dbReference>
<sequence>MPAFSPFLLASLKCKQGVGVDASVARAAKRVCYEEVAIDRYMRDGQAAAIDPEPNFGATSSTNKSILPTSEVPAITLSTKSQVLVQLDQPTVSEGMAAVTILVPSDRGEEEEELLDYAGEDDTDSCRSPDVDSPAKDLETISGTAPEATGEYRVGALASPQPHVIEQVDPLAETTTRAEEETIQ</sequence>